<sequence>MIEYKLVVVGTGGVGKSALTIQLINHMFMDDYDPTIEDSYRKQVEIDGTTCLLDILDTAGQEEFSAMRDQYMRTGQGFLCIYSITSTSSFEELSVFREQILRVKEEDRVPMVLVGNKCDLEDSRVVATSQGADLAKSFGCPFIESSAKSRVNVEQAFFELVRAIRQSIECASDSGDKKKRKESGGKSGLGSLRRMKSLGKLGGKEQCTLF</sequence>
<evidence type="ECO:0000256" key="9">
    <source>
        <dbReference type="ARBA" id="ARBA00023136"/>
    </source>
</evidence>
<dbReference type="GO" id="GO:0007165">
    <property type="term" value="P:signal transduction"/>
    <property type="evidence" value="ECO:0007669"/>
    <property type="project" value="InterPro"/>
</dbReference>
<comment type="similarity">
    <text evidence="2">Belongs to the small GTPase superfamily. Ras family.</text>
</comment>
<keyword evidence="6" id="KW-0547">Nucleotide-binding</keyword>
<feature type="region of interest" description="Disordered" evidence="14">
    <location>
        <begin position="174"/>
        <end position="210"/>
    </location>
</feature>
<evidence type="ECO:0000256" key="6">
    <source>
        <dbReference type="ARBA" id="ARBA00022741"/>
    </source>
</evidence>
<dbReference type="InterPro" id="IPR005225">
    <property type="entry name" value="Small_GTP-bd"/>
</dbReference>
<gene>
    <name evidence="15" type="ORF">ACA1_399740</name>
</gene>
<evidence type="ECO:0000256" key="1">
    <source>
        <dbReference type="ARBA" id="ARBA00004342"/>
    </source>
</evidence>
<dbReference type="SUPFAM" id="SSF52540">
    <property type="entry name" value="P-loop containing nucleoside triphosphate hydrolases"/>
    <property type="match status" value="1"/>
</dbReference>
<dbReference type="PROSITE" id="PS51421">
    <property type="entry name" value="RAS"/>
    <property type="match status" value="1"/>
</dbReference>
<protein>
    <recommendedName>
        <fullName evidence="3">small monomeric GTPase</fullName>
        <ecNumber evidence="3">3.6.5.2</ecNumber>
    </recommendedName>
</protein>
<evidence type="ECO:0000256" key="4">
    <source>
        <dbReference type="ARBA" id="ARBA00022475"/>
    </source>
</evidence>
<proteinExistence type="inferred from homology"/>
<evidence type="ECO:0000256" key="10">
    <source>
        <dbReference type="ARBA" id="ARBA00023288"/>
    </source>
</evidence>
<dbReference type="Proteomes" id="UP000011083">
    <property type="component" value="Unassembled WGS sequence"/>
</dbReference>
<dbReference type="SMART" id="SM00174">
    <property type="entry name" value="RHO"/>
    <property type="match status" value="1"/>
</dbReference>
<dbReference type="VEuPathDB" id="AmoebaDB:ACA1_399740"/>
<keyword evidence="16" id="KW-1185">Reference proteome</keyword>
<evidence type="ECO:0000256" key="12">
    <source>
        <dbReference type="ARBA" id="ARBA00037188"/>
    </source>
</evidence>
<dbReference type="NCBIfam" id="TIGR00231">
    <property type="entry name" value="small_GTP"/>
    <property type="match status" value="1"/>
</dbReference>
<dbReference type="FunFam" id="3.40.50.300:FF:000080">
    <property type="entry name" value="Ras-like GTPase Ras1"/>
    <property type="match status" value="1"/>
</dbReference>
<dbReference type="PANTHER" id="PTHR24070">
    <property type="entry name" value="RAS, DI-RAS, AND RHEB FAMILY MEMBERS OF SMALL GTPASE SUPERFAMILY"/>
    <property type="match status" value="1"/>
</dbReference>
<evidence type="ECO:0000313" key="15">
    <source>
        <dbReference type="EMBL" id="ELR11926.1"/>
    </source>
</evidence>
<dbReference type="SMART" id="SM00173">
    <property type="entry name" value="RAS"/>
    <property type="match status" value="1"/>
</dbReference>
<comment type="subcellular location">
    <subcellularLocation>
        <location evidence="1">Cell membrane</location>
        <topology evidence="1">Lipid-anchor</topology>
        <orientation evidence="1">Cytoplasmic side</orientation>
    </subcellularLocation>
</comment>
<evidence type="ECO:0000256" key="13">
    <source>
        <dbReference type="ARBA" id="ARBA00048098"/>
    </source>
</evidence>
<dbReference type="SMART" id="SM00176">
    <property type="entry name" value="RAN"/>
    <property type="match status" value="1"/>
</dbReference>
<dbReference type="STRING" id="1257118.L8GIB7"/>
<dbReference type="GO" id="GO:0005886">
    <property type="term" value="C:plasma membrane"/>
    <property type="evidence" value="ECO:0007669"/>
    <property type="project" value="UniProtKB-SubCell"/>
</dbReference>
<dbReference type="PRINTS" id="PR00449">
    <property type="entry name" value="RASTRNSFRMNG"/>
</dbReference>
<dbReference type="GO" id="GO:0003925">
    <property type="term" value="F:G protein activity"/>
    <property type="evidence" value="ECO:0007669"/>
    <property type="project" value="UniProtKB-EC"/>
</dbReference>
<evidence type="ECO:0000256" key="3">
    <source>
        <dbReference type="ARBA" id="ARBA00011984"/>
    </source>
</evidence>
<keyword evidence="7" id="KW-0378">Hydrolase</keyword>
<accession>L8GIB7</accession>
<dbReference type="InterPro" id="IPR020849">
    <property type="entry name" value="Small_GTPase_Ras-type"/>
</dbReference>
<keyword evidence="5" id="KW-0488">Methylation</keyword>
<evidence type="ECO:0000256" key="8">
    <source>
        <dbReference type="ARBA" id="ARBA00023134"/>
    </source>
</evidence>
<dbReference type="InterPro" id="IPR001806">
    <property type="entry name" value="Small_GTPase"/>
</dbReference>
<dbReference type="OMA" id="QMNYSAV"/>
<evidence type="ECO:0000256" key="2">
    <source>
        <dbReference type="ARBA" id="ARBA00008344"/>
    </source>
</evidence>
<dbReference type="Gene3D" id="3.40.50.300">
    <property type="entry name" value="P-loop containing nucleotide triphosphate hydrolases"/>
    <property type="match status" value="1"/>
</dbReference>
<evidence type="ECO:0000256" key="14">
    <source>
        <dbReference type="SAM" id="MobiDB-lite"/>
    </source>
</evidence>
<dbReference type="PROSITE" id="PS51420">
    <property type="entry name" value="RHO"/>
    <property type="match status" value="1"/>
</dbReference>
<keyword evidence="11" id="KW-0636">Prenylation</keyword>
<keyword evidence="4" id="KW-1003">Cell membrane</keyword>
<keyword evidence="10" id="KW-0449">Lipoprotein</keyword>
<comment type="function">
    <text evidence="12">Ras proteins bind GDP/GTP and possess intrinsic GTPase activity.</text>
</comment>
<dbReference type="SMART" id="SM00175">
    <property type="entry name" value="RAB"/>
    <property type="match status" value="1"/>
</dbReference>
<dbReference type="PROSITE" id="PS51419">
    <property type="entry name" value="RAB"/>
    <property type="match status" value="1"/>
</dbReference>
<dbReference type="KEGG" id="acan:ACA1_399740"/>
<dbReference type="RefSeq" id="XP_004333939.1">
    <property type="nucleotide sequence ID" value="XM_004333891.1"/>
</dbReference>
<dbReference type="EMBL" id="KB008145">
    <property type="protein sequence ID" value="ELR11926.1"/>
    <property type="molecule type" value="Genomic_DNA"/>
</dbReference>
<name>L8GIB7_ACACF</name>
<organism evidence="15 16">
    <name type="scientific">Acanthamoeba castellanii (strain ATCC 30010 / Neff)</name>
    <dbReference type="NCBI Taxonomy" id="1257118"/>
    <lineage>
        <taxon>Eukaryota</taxon>
        <taxon>Amoebozoa</taxon>
        <taxon>Discosea</taxon>
        <taxon>Longamoebia</taxon>
        <taxon>Centramoebida</taxon>
        <taxon>Acanthamoebidae</taxon>
        <taxon>Acanthamoeba</taxon>
    </lineage>
</organism>
<dbReference type="GeneID" id="14912396"/>
<comment type="catalytic activity">
    <reaction evidence="13">
        <text>GTP + H2O = GDP + phosphate + H(+)</text>
        <dbReference type="Rhea" id="RHEA:19669"/>
        <dbReference type="ChEBI" id="CHEBI:15377"/>
        <dbReference type="ChEBI" id="CHEBI:15378"/>
        <dbReference type="ChEBI" id="CHEBI:37565"/>
        <dbReference type="ChEBI" id="CHEBI:43474"/>
        <dbReference type="ChEBI" id="CHEBI:58189"/>
        <dbReference type="EC" id="3.6.5.2"/>
    </reaction>
</comment>
<dbReference type="EC" id="3.6.5.2" evidence="3"/>
<evidence type="ECO:0000256" key="7">
    <source>
        <dbReference type="ARBA" id="ARBA00022801"/>
    </source>
</evidence>
<evidence type="ECO:0000256" key="11">
    <source>
        <dbReference type="ARBA" id="ARBA00023289"/>
    </source>
</evidence>
<dbReference type="GO" id="GO:0005525">
    <property type="term" value="F:GTP binding"/>
    <property type="evidence" value="ECO:0007669"/>
    <property type="project" value="UniProtKB-KW"/>
</dbReference>
<dbReference type="Pfam" id="PF00071">
    <property type="entry name" value="Ras"/>
    <property type="match status" value="1"/>
</dbReference>
<keyword evidence="8" id="KW-0342">GTP-binding</keyword>
<dbReference type="InterPro" id="IPR027417">
    <property type="entry name" value="P-loop_NTPase"/>
</dbReference>
<dbReference type="AlphaFoldDB" id="L8GIB7"/>
<evidence type="ECO:0000313" key="16">
    <source>
        <dbReference type="Proteomes" id="UP000011083"/>
    </source>
</evidence>
<evidence type="ECO:0000256" key="5">
    <source>
        <dbReference type="ARBA" id="ARBA00022481"/>
    </source>
</evidence>
<reference evidence="15 16" key="1">
    <citation type="journal article" date="2013" name="Genome Biol.">
        <title>Genome of Acanthamoeba castellanii highlights extensive lateral gene transfer and early evolution of tyrosine kinase signaling.</title>
        <authorList>
            <person name="Clarke M."/>
            <person name="Lohan A.J."/>
            <person name="Liu B."/>
            <person name="Lagkouvardos I."/>
            <person name="Roy S."/>
            <person name="Zafar N."/>
            <person name="Bertelli C."/>
            <person name="Schilde C."/>
            <person name="Kianianmomeni A."/>
            <person name="Burglin T.R."/>
            <person name="Frech C."/>
            <person name="Turcotte B."/>
            <person name="Kopec K.O."/>
            <person name="Synnott J.M."/>
            <person name="Choo C."/>
            <person name="Paponov I."/>
            <person name="Finkler A."/>
            <person name="Soon Heng Tan C."/>
            <person name="Hutchins A.P."/>
            <person name="Weinmeier T."/>
            <person name="Rattei T."/>
            <person name="Chu J.S."/>
            <person name="Gimenez G."/>
            <person name="Irimia M."/>
            <person name="Rigden D.J."/>
            <person name="Fitzpatrick D.A."/>
            <person name="Lorenzo-Morales J."/>
            <person name="Bateman A."/>
            <person name="Chiu C.H."/>
            <person name="Tang P."/>
            <person name="Hegemann P."/>
            <person name="Fromm H."/>
            <person name="Raoult D."/>
            <person name="Greub G."/>
            <person name="Miranda-Saavedra D."/>
            <person name="Chen N."/>
            <person name="Nash P."/>
            <person name="Ginger M.L."/>
            <person name="Horn M."/>
            <person name="Schaap P."/>
            <person name="Caler L."/>
            <person name="Loftus B."/>
        </authorList>
    </citation>
    <scope>NUCLEOTIDE SEQUENCE [LARGE SCALE GENOMIC DNA]</scope>
    <source>
        <strain evidence="15 16">Neff</strain>
    </source>
</reference>
<dbReference type="OrthoDB" id="5976022at2759"/>
<keyword evidence="9" id="KW-0472">Membrane</keyword>